<dbReference type="KEGG" id="maa:MAG0330"/>
<dbReference type="EMBL" id="CU179680">
    <property type="protein sequence ID" value="CAL58730.1"/>
    <property type="molecule type" value="Genomic_DNA"/>
</dbReference>
<dbReference type="RefSeq" id="WP_011949216.1">
    <property type="nucleotide sequence ID" value="NC_009497.1"/>
</dbReference>
<evidence type="ECO:0000256" key="1">
    <source>
        <dbReference type="SAM" id="MobiDB-lite"/>
    </source>
</evidence>
<evidence type="ECO:0000313" key="2">
    <source>
        <dbReference type="EMBL" id="CAL58730.1"/>
    </source>
</evidence>
<dbReference type="Proteomes" id="UP000007065">
    <property type="component" value="Chromosome"/>
</dbReference>
<accession>A5IXH1</accession>
<organism evidence="2 3">
    <name type="scientific">Mycoplasmopsis agalactiae (strain NCTC 10123 / CIP 59.7 / PG2)</name>
    <name type="common">Mycoplasma agalactiae</name>
    <dbReference type="NCBI Taxonomy" id="347257"/>
    <lineage>
        <taxon>Bacteria</taxon>
        <taxon>Bacillati</taxon>
        <taxon>Mycoplasmatota</taxon>
        <taxon>Mycoplasmoidales</taxon>
        <taxon>Metamycoplasmataceae</taxon>
        <taxon>Mycoplasmopsis</taxon>
    </lineage>
</organism>
<evidence type="ECO:0000313" key="3">
    <source>
        <dbReference type="Proteomes" id="UP000007065"/>
    </source>
</evidence>
<dbReference type="GeneID" id="93357800"/>
<reference evidence="3" key="1">
    <citation type="journal article" date="2007" name="PLoS Genet.">
        <title>Being pathogenic, plastic, and sexual while living with a nearly minimal bacterial genome.</title>
        <authorList>
            <person name="Sirand-Pugnet P."/>
            <person name="Lartigue C."/>
            <person name="Marenda M."/>
            <person name="Jacob D."/>
            <person name="Barre A."/>
            <person name="Barbe V."/>
            <person name="Schenowitz C."/>
            <person name="Mangenot S."/>
            <person name="Couloux A."/>
            <person name="Segurens B."/>
            <person name="de Daruvar A."/>
            <person name="Blanchard A."/>
            <person name="Citti C."/>
        </authorList>
    </citation>
    <scope>NUCLEOTIDE SEQUENCE [LARGE SCALE GENOMIC DNA]</scope>
    <source>
        <strain evidence="3">PG2</strain>
    </source>
</reference>
<protein>
    <submittedName>
        <fullName evidence="2">Uncharacterized protein</fullName>
    </submittedName>
</protein>
<feature type="compositionally biased region" description="Polar residues" evidence="1">
    <location>
        <begin position="1"/>
        <end position="11"/>
    </location>
</feature>
<dbReference type="HOGENOM" id="CLU_2035438_0_0_14"/>
<name>A5IXH1_MYCAP</name>
<feature type="region of interest" description="Disordered" evidence="1">
    <location>
        <begin position="1"/>
        <end position="20"/>
    </location>
</feature>
<sequence length="121" mass="14096">MLSVKKSNGSKITPAEKEKEKEKINHLSVSFPNLSPASYYKFIKFDDNNVPYLENNIVSAIVKDVLSKLSDYEKDIEFDYEFINPGKLELHFKLNLNPTPEYKSYKLEIFKDSNYSKLIVH</sequence>
<gene>
    <name evidence="2" type="ordered locus">MAG0330</name>
</gene>
<dbReference type="AlphaFoldDB" id="A5IXH1"/>
<keyword evidence="3" id="KW-1185">Reference proteome</keyword>
<dbReference type="STRING" id="347257.MAG0330"/>
<proteinExistence type="predicted"/>
<dbReference type="NCBIfam" id="NF045957">
    <property type="entry name" value="MHO_1590_dom"/>
    <property type="match status" value="1"/>
</dbReference>